<name>K0RGM0_THAOC</name>
<evidence type="ECO:0000313" key="2">
    <source>
        <dbReference type="EMBL" id="EJK52405.1"/>
    </source>
</evidence>
<gene>
    <name evidence="2" type="ORF">THAOC_28320</name>
</gene>
<accession>K0RGM0</accession>
<feature type="region of interest" description="Disordered" evidence="1">
    <location>
        <begin position="1"/>
        <end position="112"/>
    </location>
</feature>
<keyword evidence="3" id="KW-1185">Reference proteome</keyword>
<feature type="compositionally biased region" description="Basic and acidic residues" evidence="1">
    <location>
        <begin position="28"/>
        <end position="47"/>
    </location>
</feature>
<sequence length="112" mass="12195">SYHLSSHLHLRQPQFPRQLLPPLPVPLPEHDVVQEQRRDDRGARQDELLGGQVALLGDVRQGEEGVDPGDARGNERGRREGRPDGEDEGHGVRPGRLPRGSGAGGRHGRSAG</sequence>
<proteinExistence type="predicted"/>
<dbReference type="Proteomes" id="UP000266841">
    <property type="component" value="Unassembled WGS sequence"/>
</dbReference>
<organism evidence="2 3">
    <name type="scientific">Thalassiosira oceanica</name>
    <name type="common">Marine diatom</name>
    <dbReference type="NCBI Taxonomy" id="159749"/>
    <lineage>
        <taxon>Eukaryota</taxon>
        <taxon>Sar</taxon>
        <taxon>Stramenopiles</taxon>
        <taxon>Ochrophyta</taxon>
        <taxon>Bacillariophyta</taxon>
        <taxon>Coscinodiscophyceae</taxon>
        <taxon>Thalassiosirophycidae</taxon>
        <taxon>Thalassiosirales</taxon>
        <taxon>Thalassiosiraceae</taxon>
        <taxon>Thalassiosira</taxon>
    </lineage>
</organism>
<reference evidence="2 3" key="1">
    <citation type="journal article" date="2012" name="Genome Biol.">
        <title>Genome and low-iron response of an oceanic diatom adapted to chronic iron limitation.</title>
        <authorList>
            <person name="Lommer M."/>
            <person name="Specht M."/>
            <person name="Roy A.S."/>
            <person name="Kraemer L."/>
            <person name="Andreson R."/>
            <person name="Gutowska M.A."/>
            <person name="Wolf J."/>
            <person name="Bergner S.V."/>
            <person name="Schilhabel M.B."/>
            <person name="Klostermeier U.C."/>
            <person name="Beiko R.G."/>
            <person name="Rosenstiel P."/>
            <person name="Hippler M."/>
            <person name="Laroche J."/>
        </authorList>
    </citation>
    <scope>NUCLEOTIDE SEQUENCE [LARGE SCALE GENOMIC DNA]</scope>
    <source>
        <strain evidence="2 3">CCMP1005</strain>
    </source>
</reference>
<protein>
    <submittedName>
        <fullName evidence="2">Uncharacterized protein</fullName>
    </submittedName>
</protein>
<feature type="compositionally biased region" description="Basic and acidic residues" evidence="1">
    <location>
        <begin position="69"/>
        <end position="91"/>
    </location>
</feature>
<comment type="caution">
    <text evidence="2">The sequence shown here is derived from an EMBL/GenBank/DDBJ whole genome shotgun (WGS) entry which is preliminary data.</text>
</comment>
<dbReference type="EMBL" id="AGNL01039915">
    <property type="protein sequence ID" value="EJK52405.1"/>
    <property type="molecule type" value="Genomic_DNA"/>
</dbReference>
<evidence type="ECO:0000256" key="1">
    <source>
        <dbReference type="SAM" id="MobiDB-lite"/>
    </source>
</evidence>
<feature type="compositionally biased region" description="Basic residues" evidence="1">
    <location>
        <begin position="1"/>
        <end position="10"/>
    </location>
</feature>
<dbReference type="AlphaFoldDB" id="K0RGM0"/>
<feature type="non-terminal residue" evidence="2">
    <location>
        <position position="1"/>
    </location>
</feature>
<evidence type="ECO:0000313" key="3">
    <source>
        <dbReference type="Proteomes" id="UP000266841"/>
    </source>
</evidence>